<dbReference type="PIRSF" id="PIRSF005739">
    <property type="entry name" value="O-mtase"/>
    <property type="match status" value="1"/>
</dbReference>
<dbReference type="InterPro" id="IPR012967">
    <property type="entry name" value="COMT_dimerisation"/>
</dbReference>
<dbReference type="GO" id="GO:0032259">
    <property type="term" value="P:methylation"/>
    <property type="evidence" value="ECO:0007669"/>
    <property type="project" value="UniProtKB-KW"/>
</dbReference>
<accession>A0A1U7N3T8</accession>
<dbReference type="GO" id="GO:0008171">
    <property type="term" value="F:O-methyltransferase activity"/>
    <property type="evidence" value="ECO:0007669"/>
    <property type="project" value="InterPro"/>
</dbReference>
<evidence type="ECO:0000259" key="4">
    <source>
        <dbReference type="Pfam" id="PF00891"/>
    </source>
</evidence>
<dbReference type="AlphaFoldDB" id="A0A1U7N3T8"/>
<dbReference type="PANTHER" id="PTHR43712">
    <property type="entry name" value="PUTATIVE (AFU_ORTHOLOGUE AFUA_4G14580)-RELATED"/>
    <property type="match status" value="1"/>
</dbReference>
<keyword evidence="7" id="KW-1185">Reference proteome</keyword>
<organism evidence="6 7">
    <name type="scientific">Moorena bouillonii PNG</name>
    <dbReference type="NCBI Taxonomy" id="568701"/>
    <lineage>
        <taxon>Bacteria</taxon>
        <taxon>Bacillati</taxon>
        <taxon>Cyanobacteriota</taxon>
        <taxon>Cyanophyceae</taxon>
        <taxon>Coleofasciculales</taxon>
        <taxon>Coleofasciculaceae</taxon>
        <taxon>Moorena</taxon>
    </lineage>
</organism>
<evidence type="ECO:0000259" key="5">
    <source>
        <dbReference type="Pfam" id="PF08100"/>
    </source>
</evidence>
<keyword evidence="2" id="KW-0808">Transferase</keyword>
<dbReference type="EMBL" id="MKZS01000001">
    <property type="protein sequence ID" value="OLT60605.1"/>
    <property type="molecule type" value="Genomic_DNA"/>
</dbReference>
<dbReference type="InterPro" id="IPR036388">
    <property type="entry name" value="WH-like_DNA-bd_sf"/>
</dbReference>
<dbReference type="RefSeq" id="WP_075900986.1">
    <property type="nucleotide sequence ID" value="NZ_MKZS01000001.1"/>
</dbReference>
<evidence type="ECO:0000256" key="3">
    <source>
        <dbReference type="ARBA" id="ARBA00022691"/>
    </source>
</evidence>
<name>A0A1U7N3T8_9CYAN</name>
<keyword evidence="1" id="KW-0489">Methyltransferase</keyword>
<feature type="domain" description="O-methyltransferase dimerisation" evidence="5">
    <location>
        <begin position="8"/>
        <end position="80"/>
    </location>
</feature>
<sequence>MKDTIDNICFSFWNSAVLRAAIKLGIFPLLEQPISALEVSDHLKANPGFVQAFLESCAGLGLLEKEEGNFKNSQVASKFLIPNKPEYQGDYIVHITNFWYTWGNLDQLIREGRPDFPFENGFVDAATYWTSYIKGRHNLAMAGQGAVLAEYTNLNNRRKMLDLGGGSGSYSIALCNANPNLTAVVVDLKEPLEIALSLLKQYNLQERITLCPADFHTTEFDQDYDVVLLSAVLRHISPEQCLRLLSKAYDALLPGGLLIVQEFINPEDNPKQSLRSTMMELYLMIGFHSESGNRSKEEIALWLEKTGFKNIKVIPLPTQTTLILGEKP</sequence>
<evidence type="ECO:0000313" key="7">
    <source>
        <dbReference type="Proteomes" id="UP000186657"/>
    </source>
</evidence>
<protein>
    <recommendedName>
        <fullName evidence="8">O-methyltransferase</fullName>
    </recommendedName>
</protein>
<dbReference type="Gene3D" id="1.10.10.10">
    <property type="entry name" value="Winged helix-like DNA-binding domain superfamily/Winged helix DNA-binding domain"/>
    <property type="match status" value="1"/>
</dbReference>
<feature type="domain" description="O-methyltransferase C-terminal" evidence="4">
    <location>
        <begin position="102"/>
        <end position="309"/>
    </location>
</feature>
<dbReference type="Pfam" id="PF00891">
    <property type="entry name" value="Methyltransf_2"/>
    <property type="match status" value="1"/>
</dbReference>
<evidence type="ECO:0000256" key="2">
    <source>
        <dbReference type="ARBA" id="ARBA00022679"/>
    </source>
</evidence>
<dbReference type="GO" id="GO:0046983">
    <property type="term" value="F:protein dimerization activity"/>
    <property type="evidence" value="ECO:0007669"/>
    <property type="project" value="InterPro"/>
</dbReference>
<evidence type="ECO:0008006" key="8">
    <source>
        <dbReference type="Google" id="ProtNLM"/>
    </source>
</evidence>
<comment type="caution">
    <text evidence="6">The sequence shown here is derived from an EMBL/GenBank/DDBJ whole genome shotgun (WGS) entry which is preliminary data.</text>
</comment>
<evidence type="ECO:0000313" key="6">
    <source>
        <dbReference type="EMBL" id="OLT60605.1"/>
    </source>
</evidence>
<evidence type="ECO:0000256" key="1">
    <source>
        <dbReference type="ARBA" id="ARBA00022603"/>
    </source>
</evidence>
<keyword evidence="3" id="KW-0949">S-adenosyl-L-methionine</keyword>
<dbReference type="Gene3D" id="3.40.50.150">
    <property type="entry name" value="Vaccinia Virus protein VP39"/>
    <property type="match status" value="1"/>
</dbReference>
<proteinExistence type="predicted"/>
<reference evidence="6 7" key="1">
    <citation type="submission" date="2016-10" db="EMBL/GenBank/DDBJ databases">
        <title>Comparative genomics uncovers the prolific and rare metabolic potential of the cyanobacterial genus Moorea.</title>
        <authorList>
            <person name="Leao T."/>
            <person name="Castelao G."/>
            <person name="Korobeynikov A."/>
            <person name="Monroe E.A."/>
            <person name="Podell S."/>
            <person name="Glukhov E."/>
            <person name="Allen E."/>
            <person name="Gerwick W.H."/>
            <person name="Gerwick L."/>
        </authorList>
    </citation>
    <scope>NUCLEOTIDE SEQUENCE [LARGE SCALE GENOMIC DNA]</scope>
    <source>
        <strain evidence="6 7">PNG5-198</strain>
    </source>
</reference>
<dbReference type="PANTHER" id="PTHR43712:SF2">
    <property type="entry name" value="O-METHYLTRANSFERASE CICE"/>
    <property type="match status" value="1"/>
</dbReference>
<dbReference type="Pfam" id="PF08100">
    <property type="entry name" value="Dimerisation"/>
    <property type="match status" value="1"/>
</dbReference>
<dbReference type="InterPro" id="IPR001077">
    <property type="entry name" value="COMT_C"/>
</dbReference>
<dbReference type="SUPFAM" id="SSF46785">
    <property type="entry name" value="Winged helix' DNA-binding domain"/>
    <property type="match status" value="1"/>
</dbReference>
<dbReference type="SUPFAM" id="SSF53335">
    <property type="entry name" value="S-adenosyl-L-methionine-dependent methyltransferases"/>
    <property type="match status" value="1"/>
</dbReference>
<dbReference type="InterPro" id="IPR036390">
    <property type="entry name" value="WH_DNA-bd_sf"/>
</dbReference>
<dbReference type="CDD" id="cd02440">
    <property type="entry name" value="AdoMet_MTases"/>
    <property type="match status" value="1"/>
</dbReference>
<dbReference type="Proteomes" id="UP000186657">
    <property type="component" value="Unassembled WGS sequence"/>
</dbReference>
<dbReference type="InterPro" id="IPR029063">
    <property type="entry name" value="SAM-dependent_MTases_sf"/>
</dbReference>
<dbReference type="InterPro" id="IPR016461">
    <property type="entry name" value="COMT-like"/>
</dbReference>
<gene>
    <name evidence="6" type="ORF">BJP37_17910</name>
</gene>
<dbReference type="PROSITE" id="PS51683">
    <property type="entry name" value="SAM_OMT_II"/>
    <property type="match status" value="1"/>
</dbReference>